<protein>
    <submittedName>
        <fullName evidence="3">Uncharacterized protein</fullName>
    </submittedName>
</protein>
<evidence type="ECO:0000256" key="1">
    <source>
        <dbReference type="SAM" id="MobiDB-lite"/>
    </source>
</evidence>
<sequence>MQIPPPGINPLSPLPTQMYTSSSRRRDAADHGRYSRNSHAIRFDGHDDPHDPHGYHNDHHRHDYRDGRNNYNQSRSTSDTRHHCCH</sequence>
<evidence type="ECO:0000313" key="2">
    <source>
        <dbReference type="Proteomes" id="UP000887565"/>
    </source>
</evidence>
<name>A0A915IHX2_ROMCU</name>
<dbReference type="WBParaSite" id="nRc.2.0.1.t13685-RA">
    <property type="protein sequence ID" value="nRc.2.0.1.t13685-RA"/>
    <property type="gene ID" value="nRc.2.0.1.g13685"/>
</dbReference>
<proteinExistence type="predicted"/>
<evidence type="ECO:0000313" key="3">
    <source>
        <dbReference type="WBParaSite" id="nRc.2.0.1.t13685-RA"/>
    </source>
</evidence>
<feature type="compositionally biased region" description="Basic and acidic residues" evidence="1">
    <location>
        <begin position="24"/>
        <end position="33"/>
    </location>
</feature>
<keyword evidence="2" id="KW-1185">Reference proteome</keyword>
<feature type="region of interest" description="Disordered" evidence="1">
    <location>
        <begin position="1"/>
        <end position="86"/>
    </location>
</feature>
<dbReference type="AlphaFoldDB" id="A0A915IHX2"/>
<dbReference type="Proteomes" id="UP000887565">
    <property type="component" value="Unplaced"/>
</dbReference>
<feature type="compositionally biased region" description="Basic and acidic residues" evidence="1">
    <location>
        <begin position="41"/>
        <end position="68"/>
    </location>
</feature>
<accession>A0A915IHX2</accession>
<organism evidence="2 3">
    <name type="scientific">Romanomermis culicivorax</name>
    <name type="common">Nematode worm</name>
    <dbReference type="NCBI Taxonomy" id="13658"/>
    <lineage>
        <taxon>Eukaryota</taxon>
        <taxon>Metazoa</taxon>
        <taxon>Ecdysozoa</taxon>
        <taxon>Nematoda</taxon>
        <taxon>Enoplea</taxon>
        <taxon>Dorylaimia</taxon>
        <taxon>Mermithida</taxon>
        <taxon>Mermithoidea</taxon>
        <taxon>Mermithidae</taxon>
        <taxon>Romanomermis</taxon>
    </lineage>
</organism>
<reference evidence="3" key="1">
    <citation type="submission" date="2022-11" db="UniProtKB">
        <authorList>
            <consortium name="WormBaseParasite"/>
        </authorList>
    </citation>
    <scope>IDENTIFICATION</scope>
</reference>